<proteinExistence type="predicted"/>
<organism evidence="2 3">
    <name type="scientific">Pseudofulvimonas gallinarii</name>
    <dbReference type="NCBI Taxonomy" id="634155"/>
    <lineage>
        <taxon>Bacteria</taxon>
        <taxon>Pseudomonadati</taxon>
        <taxon>Pseudomonadota</taxon>
        <taxon>Gammaproteobacteria</taxon>
        <taxon>Lysobacterales</taxon>
        <taxon>Rhodanobacteraceae</taxon>
        <taxon>Pseudofulvimonas</taxon>
    </lineage>
</organism>
<evidence type="ECO:0000313" key="3">
    <source>
        <dbReference type="Proteomes" id="UP000294599"/>
    </source>
</evidence>
<dbReference type="SUPFAM" id="SSF52540">
    <property type="entry name" value="P-loop containing nucleoside triphosphate hydrolases"/>
    <property type="match status" value="1"/>
</dbReference>
<dbReference type="GO" id="GO:0016301">
    <property type="term" value="F:kinase activity"/>
    <property type="evidence" value="ECO:0007669"/>
    <property type="project" value="UniProtKB-KW"/>
</dbReference>
<dbReference type="PANTHER" id="PTHR37816:SF1">
    <property type="entry name" value="TOXIN"/>
    <property type="match status" value="1"/>
</dbReference>
<feature type="compositionally biased region" description="Low complexity" evidence="1">
    <location>
        <begin position="182"/>
        <end position="195"/>
    </location>
</feature>
<dbReference type="PANTHER" id="PTHR37816">
    <property type="entry name" value="YALI0E33011P"/>
    <property type="match status" value="1"/>
</dbReference>
<evidence type="ECO:0000256" key="1">
    <source>
        <dbReference type="SAM" id="MobiDB-lite"/>
    </source>
</evidence>
<sequence length="209" mass="23420">MGDPGELQRVVVVGTSCAGKSTFSSKLAILLECPRIELDALYWGPDWRAKPAAEFRGLALEATSGGRWIADGNYGSIRDLLWPRATAVIWLDYSFPRVFWRALKRTITRCLSGQPLWHGNRESFRKAFLSRDSILLWVISTHRRRRRELAALRQNGAYPQLRWIEFRHPREAERWLGDVHTGGPAAGPVSGASARRQGRRGGCAGQAGP</sequence>
<keyword evidence="2" id="KW-0808">Transferase</keyword>
<feature type="compositionally biased region" description="Gly residues" evidence="1">
    <location>
        <begin position="200"/>
        <end position="209"/>
    </location>
</feature>
<name>A0A4R3LCV0_9GAMM</name>
<dbReference type="Proteomes" id="UP000294599">
    <property type="component" value="Unassembled WGS sequence"/>
</dbReference>
<gene>
    <name evidence="2" type="ORF">EDC25_1168</name>
</gene>
<keyword evidence="3" id="KW-1185">Reference proteome</keyword>
<accession>A0A4R3LCV0</accession>
<dbReference type="AlphaFoldDB" id="A0A4R3LCV0"/>
<comment type="caution">
    <text evidence="2">The sequence shown here is derived from an EMBL/GenBank/DDBJ whole genome shotgun (WGS) entry which is preliminary data.</text>
</comment>
<reference evidence="2 3" key="1">
    <citation type="submission" date="2019-03" db="EMBL/GenBank/DDBJ databases">
        <title>Genomic Encyclopedia of Type Strains, Phase IV (KMG-IV): sequencing the most valuable type-strain genomes for metagenomic binning, comparative biology and taxonomic classification.</title>
        <authorList>
            <person name="Goeker M."/>
        </authorList>
    </citation>
    <scope>NUCLEOTIDE SEQUENCE [LARGE SCALE GENOMIC DNA]</scope>
    <source>
        <strain evidence="2 3">DSM 21944</strain>
    </source>
</reference>
<evidence type="ECO:0000313" key="2">
    <source>
        <dbReference type="EMBL" id="TCS96154.1"/>
    </source>
</evidence>
<dbReference type="Gene3D" id="3.40.50.300">
    <property type="entry name" value="P-loop containing nucleotide triphosphate hydrolases"/>
    <property type="match status" value="1"/>
</dbReference>
<protein>
    <submittedName>
        <fullName evidence="2">Adenylate kinase family enzyme</fullName>
    </submittedName>
</protein>
<dbReference type="InterPro" id="IPR027417">
    <property type="entry name" value="P-loop_NTPase"/>
</dbReference>
<dbReference type="InterPro" id="IPR052922">
    <property type="entry name" value="Cytidylate_Kinase-2"/>
</dbReference>
<keyword evidence="2" id="KW-0418">Kinase</keyword>
<dbReference type="EMBL" id="SMAF01000016">
    <property type="protein sequence ID" value="TCS96154.1"/>
    <property type="molecule type" value="Genomic_DNA"/>
</dbReference>
<feature type="region of interest" description="Disordered" evidence="1">
    <location>
        <begin position="178"/>
        <end position="209"/>
    </location>
</feature>
<dbReference type="RefSeq" id="WP_205984997.1">
    <property type="nucleotide sequence ID" value="NZ_JBHMFH010000001.1"/>
</dbReference>